<feature type="compositionally biased region" description="Basic and acidic residues" evidence="1">
    <location>
        <begin position="225"/>
        <end position="237"/>
    </location>
</feature>
<name>A0A4Z2HAG9_9TELE</name>
<dbReference type="EMBL" id="SRLO01000306">
    <property type="protein sequence ID" value="TNN61884.1"/>
    <property type="molecule type" value="Genomic_DNA"/>
</dbReference>
<sequence>MEVPRSRTGPRSRSTFSERSRARHQEESRLRVDWTSVLLAALLRSLRLSDSDCTVYVGSSCHRLQLTVSQLAWCIVPFVELVNSFNSLSNRYSIVDIEFGLTMFREHPSRREIVMKYPLGSEDCWKCRCQQCKKEKRRDVVKHEEANAKVFLQYQRSLGKVPWDNTKRLIVKQIRVITQHHIVPDRGPAVENTGPRLIEARCRCLGSAPRSARGVAAQNPVTLRPGREERRHTEETR</sequence>
<accession>A0A4Z2HAG9</accession>
<dbReference type="Proteomes" id="UP000314294">
    <property type="component" value="Unassembled WGS sequence"/>
</dbReference>
<feature type="compositionally biased region" description="Low complexity" evidence="1">
    <location>
        <begin position="1"/>
        <end position="15"/>
    </location>
</feature>
<reference evidence="2 3" key="1">
    <citation type="submission" date="2019-03" db="EMBL/GenBank/DDBJ databases">
        <title>First draft genome of Liparis tanakae, snailfish: a comprehensive survey of snailfish specific genes.</title>
        <authorList>
            <person name="Kim W."/>
            <person name="Song I."/>
            <person name="Jeong J.-H."/>
            <person name="Kim D."/>
            <person name="Kim S."/>
            <person name="Ryu S."/>
            <person name="Song J.Y."/>
            <person name="Lee S.K."/>
        </authorList>
    </citation>
    <scope>NUCLEOTIDE SEQUENCE [LARGE SCALE GENOMIC DNA]</scope>
    <source>
        <tissue evidence="2">Muscle</tissue>
    </source>
</reference>
<comment type="caution">
    <text evidence="2">The sequence shown here is derived from an EMBL/GenBank/DDBJ whole genome shotgun (WGS) entry which is preliminary data.</text>
</comment>
<organism evidence="2 3">
    <name type="scientific">Liparis tanakae</name>
    <name type="common">Tanaka's snailfish</name>
    <dbReference type="NCBI Taxonomy" id="230148"/>
    <lineage>
        <taxon>Eukaryota</taxon>
        <taxon>Metazoa</taxon>
        <taxon>Chordata</taxon>
        <taxon>Craniata</taxon>
        <taxon>Vertebrata</taxon>
        <taxon>Euteleostomi</taxon>
        <taxon>Actinopterygii</taxon>
        <taxon>Neopterygii</taxon>
        <taxon>Teleostei</taxon>
        <taxon>Neoteleostei</taxon>
        <taxon>Acanthomorphata</taxon>
        <taxon>Eupercaria</taxon>
        <taxon>Perciformes</taxon>
        <taxon>Cottioidei</taxon>
        <taxon>Cottales</taxon>
        <taxon>Liparidae</taxon>
        <taxon>Liparis</taxon>
    </lineage>
</organism>
<dbReference type="AlphaFoldDB" id="A0A4Z2HAG9"/>
<gene>
    <name evidence="2" type="ORF">EYF80_027900</name>
</gene>
<keyword evidence="3" id="KW-1185">Reference proteome</keyword>
<evidence type="ECO:0000313" key="3">
    <source>
        <dbReference type="Proteomes" id="UP000314294"/>
    </source>
</evidence>
<evidence type="ECO:0000256" key="1">
    <source>
        <dbReference type="SAM" id="MobiDB-lite"/>
    </source>
</evidence>
<protein>
    <submittedName>
        <fullName evidence="2">Uncharacterized protein</fullName>
    </submittedName>
</protein>
<evidence type="ECO:0000313" key="2">
    <source>
        <dbReference type="EMBL" id="TNN61884.1"/>
    </source>
</evidence>
<feature type="region of interest" description="Disordered" evidence="1">
    <location>
        <begin position="1"/>
        <end position="22"/>
    </location>
</feature>
<proteinExistence type="predicted"/>
<feature type="region of interest" description="Disordered" evidence="1">
    <location>
        <begin position="213"/>
        <end position="237"/>
    </location>
</feature>